<dbReference type="InterPro" id="IPR005183">
    <property type="entry name" value="DUF305_CopM-like"/>
</dbReference>
<feature type="chain" id="PRO_5039531688" evidence="1">
    <location>
        <begin position="24"/>
        <end position="193"/>
    </location>
</feature>
<dbReference type="AlphaFoldDB" id="A0A1G8NH72"/>
<proteinExistence type="predicted"/>
<dbReference type="PROSITE" id="PS51257">
    <property type="entry name" value="PROKAR_LIPOPROTEIN"/>
    <property type="match status" value="1"/>
</dbReference>
<dbReference type="STRING" id="633440.SAMN05421869_107123"/>
<feature type="domain" description="DUF305" evidence="2">
    <location>
        <begin position="50"/>
        <end position="188"/>
    </location>
</feature>
<reference evidence="3 4" key="1">
    <citation type="submission" date="2016-10" db="EMBL/GenBank/DDBJ databases">
        <authorList>
            <person name="de Groot N.N."/>
        </authorList>
    </citation>
    <scope>NUCLEOTIDE SEQUENCE [LARGE SCALE GENOMIC DNA]</scope>
    <source>
        <strain evidence="3 4">CGMCC 4.6533</strain>
    </source>
</reference>
<evidence type="ECO:0000313" key="3">
    <source>
        <dbReference type="EMBL" id="SDI79505.1"/>
    </source>
</evidence>
<sequence>MIRAFVFLLLSVLLLGCSAAAGAPPSAPTPGTASAPSSGTASGARFTTTDVAWLQLADALHARALPLLALVPERSGDRELAELAVRLRKEHETGRGRLRALLARTGVTGENPHAQHDMPGMPTADDLRALTALRDDAFDRRFVTLVRAHLDQLVLVAKGEQTSGGAPEARKLAAAMERDHAAALAELERAGDQ</sequence>
<protein>
    <submittedName>
        <fullName evidence="3">Uncharacterized conserved protein, DUF305 family</fullName>
    </submittedName>
</protein>
<dbReference type="EMBL" id="FNDJ01000007">
    <property type="protein sequence ID" value="SDI79505.1"/>
    <property type="molecule type" value="Genomic_DNA"/>
</dbReference>
<gene>
    <name evidence="3" type="ORF">SAMN05421869_107123</name>
</gene>
<dbReference type="OrthoDB" id="3538028at2"/>
<dbReference type="RefSeq" id="WP_090932305.1">
    <property type="nucleotide sequence ID" value="NZ_FNDJ01000007.1"/>
</dbReference>
<feature type="signal peptide" evidence="1">
    <location>
        <begin position="1"/>
        <end position="23"/>
    </location>
</feature>
<evidence type="ECO:0000259" key="2">
    <source>
        <dbReference type="Pfam" id="PF03713"/>
    </source>
</evidence>
<dbReference type="Proteomes" id="UP000199202">
    <property type="component" value="Unassembled WGS sequence"/>
</dbReference>
<dbReference type="InterPro" id="IPR012347">
    <property type="entry name" value="Ferritin-like"/>
</dbReference>
<evidence type="ECO:0000256" key="1">
    <source>
        <dbReference type="SAM" id="SignalP"/>
    </source>
</evidence>
<keyword evidence="1" id="KW-0732">Signal</keyword>
<name>A0A1G8NH72_9ACTN</name>
<evidence type="ECO:0000313" key="4">
    <source>
        <dbReference type="Proteomes" id="UP000199202"/>
    </source>
</evidence>
<dbReference type="Gene3D" id="1.20.1260.10">
    <property type="match status" value="1"/>
</dbReference>
<accession>A0A1G8NH72</accession>
<keyword evidence="4" id="KW-1185">Reference proteome</keyword>
<dbReference type="Pfam" id="PF03713">
    <property type="entry name" value="DUF305"/>
    <property type="match status" value="1"/>
</dbReference>
<organism evidence="3 4">
    <name type="scientific">Nonomuraea jiangxiensis</name>
    <dbReference type="NCBI Taxonomy" id="633440"/>
    <lineage>
        <taxon>Bacteria</taxon>
        <taxon>Bacillati</taxon>
        <taxon>Actinomycetota</taxon>
        <taxon>Actinomycetes</taxon>
        <taxon>Streptosporangiales</taxon>
        <taxon>Streptosporangiaceae</taxon>
        <taxon>Nonomuraea</taxon>
    </lineage>
</organism>